<gene>
    <name evidence="1" type="ORF">BROSI_A3703</name>
</gene>
<dbReference type="EMBL" id="BAFN01000001">
    <property type="protein sequence ID" value="GAN35156.1"/>
    <property type="molecule type" value="Genomic_DNA"/>
</dbReference>
<evidence type="ECO:0000313" key="2">
    <source>
        <dbReference type="Proteomes" id="UP000032309"/>
    </source>
</evidence>
<comment type="caution">
    <text evidence="1">The sequence shown here is derived from an EMBL/GenBank/DDBJ whole genome shotgun (WGS) entry which is preliminary data.</text>
</comment>
<sequence>MHRDSHSATPGTDQTALALINLSNTPETEIIKERKHGCPRAHVSTKCPRSQKIDKQKGIKYDKGYDNERISWKIYGHYLRIIESYAKLGITVNKPKFKNYH</sequence>
<reference evidence="2" key="1">
    <citation type="journal article" date="2015" name="Genome Announc.">
        <title>Draft Genome Sequence of an Anaerobic Ammonium-Oxidizing Bacterium, "Candidatus Brocadia sinica".</title>
        <authorList>
            <person name="Oshiki M."/>
            <person name="Shinyako-Hata K."/>
            <person name="Satoh H."/>
            <person name="Okabe S."/>
        </authorList>
    </citation>
    <scope>NUCLEOTIDE SEQUENCE [LARGE SCALE GENOMIC DNA]</scope>
    <source>
        <strain evidence="2">JPN1</strain>
    </source>
</reference>
<organism evidence="1 2">
    <name type="scientific">Candidatus Brocadia sinica JPN1</name>
    <dbReference type="NCBI Taxonomy" id="1197129"/>
    <lineage>
        <taxon>Bacteria</taxon>
        <taxon>Pseudomonadati</taxon>
        <taxon>Planctomycetota</taxon>
        <taxon>Candidatus Brocadiia</taxon>
        <taxon>Candidatus Brocadiales</taxon>
        <taxon>Candidatus Brocadiaceae</taxon>
        <taxon>Candidatus Brocadia</taxon>
    </lineage>
</organism>
<name>A0ABQ0K243_9BACT</name>
<proteinExistence type="predicted"/>
<protein>
    <submittedName>
        <fullName evidence="1">Uncharacterized protein</fullName>
    </submittedName>
</protein>
<accession>A0ABQ0K243</accession>
<dbReference type="Proteomes" id="UP000032309">
    <property type="component" value="Unassembled WGS sequence"/>
</dbReference>
<keyword evidence="2" id="KW-1185">Reference proteome</keyword>
<evidence type="ECO:0000313" key="1">
    <source>
        <dbReference type="EMBL" id="GAN35156.1"/>
    </source>
</evidence>